<dbReference type="RefSeq" id="XP_001750548.1">
    <property type="nucleotide sequence ID" value="XM_001750496.1"/>
</dbReference>
<feature type="compositionally biased region" description="Polar residues" evidence="1">
    <location>
        <begin position="165"/>
        <end position="202"/>
    </location>
</feature>
<feature type="compositionally biased region" description="Low complexity" evidence="1">
    <location>
        <begin position="71"/>
        <end position="80"/>
    </location>
</feature>
<feature type="compositionally biased region" description="Low complexity" evidence="1">
    <location>
        <begin position="126"/>
        <end position="158"/>
    </location>
</feature>
<dbReference type="GO" id="GO:0003723">
    <property type="term" value="F:RNA binding"/>
    <property type="evidence" value="ECO:0007669"/>
    <property type="project" value="InterPro"/>
</dbReference>
<evidence type="ECO:0000313" key="3">
    <source>
        <dbReference type="Proteomes" id="UP000001357"/>
    </source>
</evidence>
<dbReference type="GO" id="GO:0003735">
    <property type="term" value="F:structural constituent of ribosome"/>
    <property type="evidence" value="ECO:0007669"/>
    <property type="project" value="InterPro"/>
</dbReference>
<keyword evidence="3" id="KW-1185">Reference proteome</keyword>
<accession>A9VCX5</accession>
<dbReference type="InParanoid" id="A9VCX5"/>
<protein>
    <submittedName>
        <fullName evidence="2">Uncharacterized protein</fullName>
    </submittedName>
</protein>
<feature type="compositionally biased region" description="Basic residues" evidence="1">
    <location>
        <begin position="38"/>
        <end position="47"/>
    </location>
</feature>
<evidence type="ECO:0000256" key="1">
    <source>
        <dbReference type="SAM" id="MobiDB-lite"/>
    </source>
</evidence>
<sequence length="961" mass="103696">MATESGGEDSWTQVRGAKRPSAESPPSNTTTSPSQTRRSAKHTKHGSARHDRNHVFPDPMTTPLRPHARHSASTARASSHVPSTSPAAGATESSARAVVPAAEPVTRTSNGGGEQHPSLGNTSNASPRTPRTPSSPRSFAQVAAAMPAAATATSSAPVTEDLSASVPSEPNGSGEQQPSPESARQTHHSIPNTPSDFLTMSSDESDSPPRSTALRAPTPIAPPAHDGDGDTNGSATPEPLVQSPTPAQMVLPDPSDTQQTHSDPSPPSASPPATAILPAAISHPVEHSEHTNSAPLGEWRWWRFDRKAWVNHVLREHPYDEQATDLVKQVMEAKLVAQCNKCHLFFEATGISQHRSRCGANLKRATEALFHAAGHDLLEIMRGAWPQQCVGSRISVCELLKLARHPLMQRSRYPSNATETKLMAATLSQLYWSAVHSDYTAEEREMCWALILALPSMLLSAPSTALSTIDLRNMFHDRLRWLVTGQLGRVVDAMRKAVARKQSRRGQLNAGAGAHPNDAVDQSLRSLVRDPDLADEAWANHVTNRLNRGQIAKAFDADKARAVIGNSEVQAVRDLLVPPGLTPFIASTPASTSTLAPATAVSSPTVSFTKGELPKALAATKGVTDPYGWSGELLASIYRIKEHFSQVLGPRQGPTSDLTAPSDGDAPQGPTTATGGPQVTLNKIFHHIANNTVPESIRHALCSINYTILEKANGKFRPVGTDSIFNKLARCAEARGVYQPGLDEAFVPRWKGRFAALVHQMNADHIQRHFGGACLRSSSEVQTPNLLSARDGEVAFGLASNRPLPRLPREPVHESLSHDSRYRHGYLSSLAHDDRATTPRRSPMEAVDASQFGVAFGTNAPPRAGSRTQPPHHVWHRAYQTSTKWESYRGDSKKGLDSLKENVNSALVLLQAEPLLHMATLDLEGCTAAGIQDIYGDISSDLDYLIYVNDIMVDWILPCLR</sequence>
<proteinExistence type="predicted"/>
<organism evidence="2 3">
    <name type="scientific">Monosiga brevicollis</name>
    <name type="common">Choanoflagellate</name>
    <dbReference type="NCBI Taxonomy" id="81824"/>
    <lineage>
        <taxon>Eukaryota</taxon>
        <taxon>Choanoflagellata</taxon>
        <taxon>Craspedida</taxon>
        <taxon>Salpingoecidae</taxon>
        <taxon>Monosiga</taxon>
    </lineage>
</organism>
<dbReference type="KEGG" id="mbr:MONBRDRAFT_12656"/>
<feature type="compositionally biased region" description="Low complexity" evidence="1">
    <location>
        <begin position="22"/>
        <end position="37"/>
    </location>
</feature>
<reference evidence="2 3" key="1">
    <citation type="journal article" date="2008" name="Nature">
        <title>The genome of the choanoflagellate Monosiga brevicollis and the origin of metazoans.</title>
        <authorList>
            <consortium name="JGI Sequencing"/>
            <person name="King N."/>
            <person name="Westbrook M.J."/>
            <person name="Young S.L."/>
            <person name="Kuo A."/>
            <person name="Abedin M."/>
            <person name="Chapman J."/>
            <person name="Fairclough S."/>
            <person name="Hellsten U."/>
            <person name="Isogai Y."/>
            <person name="Letunic I."/>
            <person name="Marr M."/>
            <person name="Pincus D."/>
            <person name="Putnam N."/>
            <person name="Rokas A."/>
            <person name="Wright K.J."/>
            <person name="Zuzow R."/>
            <person name="Dirks W."/>
            <person name="Good M."/>
            <person name="Goodstein D."/>
            <person name="Lemons D."/>
            <person name="Li W."/>
            <person name="Lyons J.B."/>
            <person name="Morris A."/>
            <person name="Nichols S."/>
            <person name="Richter D.J."/>
            <person name="Salamov A."/>
            <person name="Bork P."/>
            <person name="Lim W.A."/>
            <person name="Manning G."/>
            <person name="Miller W.T."/>
            <person name="McGinnis W."/>
            <person name="Shapiro H."/>
            <person name="Tjian R."/>
            <person name="Grigoriev I.V."/>
            <person name="Rokhsar D."/>
        </authorList>
    </citation>
    <scope>NUCLEOTIDE SEQUENCE [LARGE SCALE GENOMIC DNA]</scope>
    <source>
        <strain evidence="3">MX1 / ATCC 50154</strain>
    </source>
</reference>
<dbReference type="AlphaFoldDB" id="A9VCX5"/>
<feature type="compositionally biased region" description="Polar residues" evidence="1">
    <location>
        <begin position="81"/>
        <end position="94"/>
    </location>
</feature>
<feature type="region of interest" description="Disordered" evidence="1">
    <location>
        <begin position="1"/>
        <end position="274"/>
    </location>
</feature>
<dbReference type="PANTHER" id="PTHR13718">
    <property type="entry name" value="RIBOSOMAL S SUBUNIT"/>
    <property type="match status" value="1"/>
</dbReference>
<dbReference type="GO" id="GO:0006412">
    <property type="term" value="P:translation"/>
    <property type="evidence" value="ECO:0007669"/>
    <property type="project" value="InterPro"/>
</dbReference>
<dbReference type="STRING" id="81824.A9VCX5"/>
<dbReference type="GeneID" id="5895798"/>
<dbReference type="GO" id="GO:0005840">
    <property type="term" value="C:ribosome"/>
    <property type="evidence" value="ECO:0007669"/>
    <property type="project" value="InterPro"/>
</dbReference>
<dbReference type="EMBL" id="CH991583">
    <property type="protein sequence ID" value="EDQ84644.1"/>
    <property type="molecule type" value="Genomic_DNA"/>
</dbReference>
<feature type="region of interest" description="Disordered" evidence="1">
    <location>
        <begin position="648"/>
        <end position="676"/>
    </location>
</feature>
<gene>
    <name evidence="2" type="ORF">MONBRDRAFT_12656</name>
</gene>
<dbReference type="Proteomes" id="UP000001357">
    <property type="component" value="Unassembled WGS sequence"/>
</dbReference>
<name>A9VCX5_MONBE</name>
<feature type="non-terminal residue" evidence="2">
    <location>
        <position position="961"/>
    </location>
</feature>
<dbReference type="InterPro" id="IPR000851">
    <property type="entry name" value="Ribosomal_uS5"/>
</dbReference>
<evidence type="ECO:0000313" key="2">
    <source>
        <dbReference type="EMBL" id="EDQ84644.1"/>
    </source>
</evidence>
<dbReference type="PANTHER" id="PTHR13718:SF114">
    <property type="entry name" value="SMALL RIBOSOMAL SUBUNIT PROTEIN US5C"/>
    <property type="match status" value="1"/>
</dbReference>